<evidence type="ECO:0000259" key="3">
    <source>
        <dbReference type="Pfam" id="PF01498"/>
    </source>
</evidence>
<feature type="domain" description="Transposase Tc1-like" evidence="3">
    <location>
        <begin position="72"/>
        <end position="117"/>
    </location>
</feature>
<evidence type="ECO:0000313" key="4">
    <source>
        <dbReference type="EMBL" id="KAF2889583.1"/>
    </source>
</evidence>
<feature type="region of interest" description="Disordered" evidence="2">
    <location>
        <begin position="48"/>
        <end position="72"/>
    </location>
</feature>
<keyword evidence="5" id="KW-1185">Reference proteome</keyword>
<dbReference type="SUPFAM" id="SSF46689">
    <property type="entry name" value="Homeodomain-like"/>
    <property type="match status" value="1"/>
</dbReference>
<feature type="compositionally biased region" description="Basic residues" evidence="2">
    <location>
        <begin position="48"/>
        <end position="64"/>
    </location>
</feature>
<feature type="non-terminal residue" evidence="4">
    <location>
        <position position="1"/>
    </location>
</feature>
<dbReference type="Proteomes" id="UP000801492">
    <property type="component" value="Unassembled WGS sequence"/>
</dbReference>
<dbReference type="GO" id="GO:0006313">
    <property type="term" value="P:DNA transposition"/>
    <property type="evidence" value="ECO:0007669"/>
    <property type="project" value="InterPro"/>
</dbReference>
<evidence type="ECO:0000313" key="5">
    <source>
        <dbReference type="Proteomes" id="UP000801492"/>
    </source>
</evidence>
<dbReference type="OrthoDB" id="25402at2759"/>
<dbReference type="GO" id="GO:0005634">
    <property type="term" value="C:nucleus"/>
    <property type="evidence" value="ECO:0007669"/>
    <property type="project" value="UniProtKB-SubCell"/>
</dbReference>
<dbReference type="GO" id="GO:0003677">
    <property type="term" value="F:DNA binding"/>
    <property type="evidence" value="ECO:0007669"/>
    <property type="project" value="InterPro"/>
</dbReference>
<protein>
    <recommendedName>
        <fullName evidence="3">Transposase Tc1-like domain-containing protein</fullName>
    </recommendedName>
</protein>
<gene>
    <name evidence="4" type="ORF">ILUMI_16590</name>
</gene>
<dbReference type="InterPro" id="IPR009057">
    <property type="entry name" value="Homeodomain-like_sf"/>
</dbReference>
<name>A0A8K0CLH3_IGNLU</name>
<dbReference type="AlphaFoldDB" id="A0A8K0CLH3"/>
<dbReference type="InterPro" id="IPR002492">
    <property type="entry name" value="Transposase_Tc1-like"/>
</dbReference>
<dbReference type="PANTHER" id="PTHR23022">
    <property type="entry name" value="TRANSPOSABLE ELEMENT-RELATED"/>
    <property type="match status" value="1"/>
</dbReference>
<proteinExistence type="predicted"/>
<reference evidence="4" key="1">
    <citation type="submission" date="2019-08" db="EMBL/GenBank/DDBJ databases">
        <title>The genome of the North American firefly Photinus pyralis.</title>
        <authorList>
            <consortium name="Photinus pyralis genome working group"/>
            <person name="Fallon T.R."/>
            <person name="Sander Lower S.E."/>
            <person name="Weng J.-K."/>
        </authorList>
    </citation>
    <scope>NUCLEOTIDE SEQUENCE</scope>
    <source>
        <strain evidence="4">TRF0915ILg1</strain>
        <tissue evidence="4">Whole body</tissue>
    </source>
</reference>
<dbReference type="Gene3D" id="1.10.10.10">
    <property type="entry name" value="Winged helix-like DNA-binding domain superfamily/Winged helix DNA-binding domain"/>
    <property type="match status" value="1"/>
</dbReference>
<dbReference type="InterPro" id="IPR036388">
    <property type="entry name" value="WH-like_DNA-bd_sf"/>
</dbReference>
<dbReference type="GO" id="GO:0015074">
    <property type="term" value="P:DNA integration"/>
    <property type="evidence" value="ECO:0007669"/>
    <property type="project" value="InterPro"/>
</dbReference>
<accession>A0A8K0CLH3</accession>
<dbReference type="InterPro" id="IPR052338">
    <property type="entry name" value="Transposase_5"/>
</dbReference>
<organism evidence="4 5">
    <name type="scientific">Ignelater luminosus</name>
    <name type="common">Cucubano</name>
    <name type="synonym">Pyrophorus luminosus</name>
    <dbReference type="NCBI Taxonomy" id="2038154"/>
    <lineage>
        <taxon>Eukaryota</taxon>
        <taxon>Metazoa</taxon>
        <taxon>Ecdysozoa</taxon>
        <taxon>Arthropoda</taxon>
        <taxon>Hexapoda</taxon>
        <taxon>Insecta</taxon>
        <taxon>Pterygota</taxon>
        <taxon>Neoptera</taxon>
        <taxon>Endopterygota</taxon>
        <taxon>Coleoptera</taxon>
        <taxon>Polyphaga</taxon>
        <taxon>Elateriformia</taxon>
        <taxon>Elateroidea</taxon>
        <taxon>Elateridae</taxon>
        <taxon>Agrypninae</taxon>
        <taxon>Pyrophorini</taxon>
        <taxon>Ignelater</taxon>
    </lineage>
</organism>
<dbReference type="Pfam" id="PF01498">
    <property type="entry name" value="HTH_Tnp_Tc3_2"/>
    <property type="match status" value="1"/>
</dbReference>
<dbReference type="InterPro" id="IPR036397">
    <property type="entry name" value="RNaseH_sf"/>
</dbReference>
<dbReference type="Gene3D" id="3.30.420.10">
    <property type="entry name" value="Ribonuclease H-like superfamily/Ribonuclease H"/>
    <property type="match status" value="1"/>
</dbReference>
<dbReference type="Pfam" id="PF13551">
    <property type="entry name" value="HTH_29"/>
    <property type="match status" value="1"/>
</dbReference>
<comment type="subcellular location">
    <subcellularLocation>
        <location evidence="1">Nucleus</location>
    </subcellularLocation>
</comment>
<comment type="caution">
    <text evidence="4">The sequence shown here is derived from an EMBL/GenBank/DDBJ whole genome shotgun (WGS) entry which is preliminary data.</text>
</comment>
<dbReference type="PANTHER" id="PTHR23022:SF135">
    <property type="entry name" value="SI:DKEY-77F5.3"/>
    <property type="match status" value="1"/>
</dbReference>
<dbReference type="EMBL" id="VTPC01065135">
    <property type="protein sequence ID" value="KAF2889583.1"/>
    <property type="molecule type" value="Genomic_DNA"/>
</dbReference>
<evidence type="ECO:0000256" key="2">
    <source>
        <dbReference type="SAM" id="MobiDB-lite"/>
    </source>
</evidence>
<sequence length="248" mass="28293">MKIKKELSSEFRSSVVTLSKIGESIRKIAKFLRIFKGAVQSTLERYRSTGRLKSKPRSGRPRKTTKIEDDAAPEITADLNGRREDPVSVSTIKRRLRKAGLFGRIAVKKPLLRAENKYESKLEIFGSKRRVYVRLSVGERRSDECVVGTVKHVGGGSLMAWGCFGNNKTGDLHRIEGTLNKEGYKKILEGHALPSGRRLIGRRFIFSKLCKSFLTEKERRREIVVMAWPPQSPDLNPIELLWEELDRK</sequence>
<evidence type="ECO:0000256" key="1">
    <source>
        <dbReference type="ARBA" id="ARBA00004123"/>
    </source>
</evidence>